<comment type="caution">
    <text evidence="2">The sequence shown here is derived from an EMBL/GenBank/DDBJ whole genome shotgun (WGS) entry which is preliminary data.</text>
</comment>
<feature type="region of interest" description="Disordered" evidence="1">
    <location>
        <begin position="73"/>
        <end position="150"/>
    </location>
</feature>
<accession>A0A1Y1Z4Q5</accession>
<dbReference type="EMBL" id="MCFA01000128">
    <property type="protein sequence ID" value="ORY05186.1"/>
    <property type="molecule type" value="Genomic_DNA"/>
</dbReference>
<feature type="non-terminal residue" evidence="2">
    <location>
        <position position="150"/>
    </location>
</feature>
<protein>
    <submittedName>
        <fullName evidence="2">Uncharacterized protein</fullName>
    </submittedName>
</protein>
<name>A0A1Y1Z4Q5_9PLEO</name>
<feature type="compositionally biased region" description="Polar residues" evidence="1">
    <location>
        <begin position="134"/>
        <end position="150"/>
    </location>
</feature>
<reference evidence="2 3" key="1">
    <citation type="submission" date="2016-07" db="EMBL/GenBank/DDBJ databases">
        <title>Pervasive Adenine N6-methylation of Active Genes in Fungi.</title>
        <authorList>
            <consortium name="DOE Joint Genome Institute"/>
            <person name="Mondo S.J."/>
            <person name="Dannebaum R.O."/>
            <person name="Kuo R.C."/>
            <person name="Labutti K."/>
            <person name="Haridas S."/>
            <person name="Kuo A."/>
            <person name="Salamov A."/>
            <person name="Ahrendt S.R."/>
            <person name="Lipzen A."/>
            <person name="Sullivan W."/>
            <person name="Andreopoulos W.B."/>
            <person name="Clum A."/>
            <person name="Lindquist E."/>
            <person name="Daum C."/>
            <person name="Ramamoorthy G.K."/>
            <person name="Gryganskyi A."/>
            <person name="Culley D."/>
            <person name="Magnuson J.K."/>
            <person name="James T.Y."/>
            <person name="O'Malley M.A."/>
            <person name="Stajich J.E."/>
            <person name="Spatafora J.W."/>
            <person name="Visel A."/>
            <person name="Grigoriev I.V."/>
        </authorList>
    </citation>
    <scope>NUCLEOTIDE SEQUENCE [LARGE SCALE GENOMIC DNA]</scope>
    <source>
        <strain evidence="2 3">CBS 115471</strain>
    </source>
</reference>
<keyword evidence="3" id="KW-1185">Reference proteome</keyword>
<evidence type="ECO:0000256" key="1">
    <source>
        <dbReference type="SAM" id="MobiDB-lite"/>
    </source>
</evidence>
<evidence type="ECO:0000313" key="2">
    <source>
        <dbReference type="EMBL" id="ORY05186.1"/>
    </source>
</evidence>
<proteinExistence type="predicted"/>
<dbReference type="Proteomes" id="UP000193144">
    <property type="component" value="Unassembled WGS sequence"/>
</dbReference>
<feature type="compositionally biased region" description="Polar residues" evidence="1">
    <location>
        <begin position="73"/>
        <end position="89"/>
    </location>
</feature>
<sequence length="150" mass="16485">MMRTLLLHHRSNPRPGRITTRRNTTTTLPLPMQYQAFTDPPSLVNLDLRALVSLLRSAQRASSLLVDALLNPTTHYEPSRSRQTSTKNVPVTARPLPKPTSPIPTAGHEQMPRTLSPSPLTNSPLASIPGPLHNKSSVYLAQTNHPLPPT</sequence>
<gene>
    <name evidence="2" type="ORF">BCR34DRAFT_48994</name>
</gene>
<organism evidence="2 3">
    <name type="scientific">Clohesyomyces aquaticus</name>
    <dbReference type="NCBI Taxonomy" id="1231657"/>
    <lineage>
        <taxon>Eukaryota</taxon>
        <taxon>Fungi</taxon>
        <taxon>Dikarya</taxon>
        <taxon>Ascomycota</taxon>
        <taxon>Pezizomycotina</taxon>
        <taxon>Dothideomycetes</taxon>
        <taxon>Pleosporomycetidae</taxon>
        <taxon>Pleosporales</taxon>
        <taxon>Lindgomycetaceae</taxon>
        <taxon>Clohesyomyces</taxon>
    </lineage>
</organism>
<evidence type="ECO:0000313" key="3">
    <source>
        <dbReference type="Proteomes" id="UP000193144"/>
    </source>
</evidence>
<dbReference type="AlphaFoldDB" id="A0A1Y1Z4Q5"/>
<feature type="compositionally biased region" description="Polar residues" evidence="1">
    <location>
        <begin position="113"/>
        <end position="125"/>
    </location>
</feature>